<dbReference type="OrthoDB" id="3688605at2"/>
<dbReference type="Proteomes" id="UP000295674">
    <property type="component" value="Unassembled WGS sequence"/>
</dbReference>
<evidence type="ECO:0000313" key="2">
    <source>
        <dbReference type="Proteomes" id="UP000295674"/>
    </source>
</evidence>
<accession>A0A4R4VRM8</accession>
<protein>
    <submittedName>
        <fullName evidence="1">Uncharacterized protein</fullName>
    </submittedName>
</protein>
<keyword evidence="2" id="KW-1185">Reference proteome</keyword>
<organism evidence="1 2">
    <name type="scientific">Saccharopolyspora terrae</name>
    <dbReference type="NCBI Taxonomy" id="2530384"/>
    <lineage>
        <taxon>Bacteria</taxon>
        <taxon>Bacillati</taxon>
        <taxon>Actinomycetota</taxon>
        <taxon>Actinomycetes</taxon>
        <taxon>Pseudonocardiales</taxon>
        <taxon>Pseudonocardiaceae</taxon>
        <taxon>Saccharopolyspora</taxon>
    </lineage>
</organism>
<dbReference type="AlphaFoldDB" id="A0A4R4VRM8"/>
<proteinExistence type="predicted"/>
<name>A0A4R4VRM8_9PSEU</name>
<gene>
    <name evidence="1" type="ORF">E1181_06355</name>
</gene>
<reference evidence="1 2" key="1">
    <citation type="submission" date="2019-03" db="EMBL/GenBank/DDBJ databases">
        <title>Draft genome sequences of novel Actinobacteria.</title>
        <authorList>
            <person name="Sahin N."/>
            <person name="Ay H."/>
            <person name="Saygin H."/>
        </authorList>
    </citation>
    <scope>NUCLEOTIDE SEQUENCE [LARGE SCALE GENOMIC DNA]</scope>
    <source>
        <strain evidence="1 2">16K309</strain>
    </source>
</reference>
<dbReference type="RefSeq" id="WP_132672958.1">
    <property type="nucleotide sequence ID" value="NZ_SMKS01000006.1"/>
</dbReference>
<comment type="caution">
    <text evidence="1">The sequence shown here is derived from an EMBL/GenBank/DDBJ whole genome shotgun (WGS) entry which is preliminary data.</text>
</comment>
<evidence type="ECO:0000313" key="1">
    <source>
        <dbReference type="EMBL" id="TDD08569.1"/>
    </source>
</evidence>
<dbReference type="EMBL" id="SMKS01000006">
    <property type="protein sequence ID" value="TDD08569.1"/>
    <property type="molecule type" value="Genomic_DNA"/>
</dbReference>
<sequence length="189" mass="20275">MTRKSDEEKARDLTAKTGRSYDDALRLVHISRKTRLTVTEAAFALGHPLAVLADGPGEPAVVGTSGLGPQLRDVRLAYGTGHFSDVVVITSIPMAGEEVEDHLLPEVLSNFLRFRDSSYEEIKRTSPRESWDRAQAAVPEPVEISFAGATTPGTRISADGLSALRVPYLHGQVVVGTIGTDLPALTLAD</sequence>